<dbReference type="AlphaFoldDB" id="A0A9X2JR36"/>
<feature type="coiled-coil region" evidence="2">
    <location>
        <begin position="122"/>
        <end position="149"/>
    </location>
</feature>
<reference evidence="3" key="1">
    <citation type="submission" date="2022-06" db="EMBL/GenBank/DDBJ databases">
        <title>Limimaricola sediminis sp. nov., isolated from an intertidal sediment.</title>
        <authorList>
            <person name="Shao X."/>
        </authorList>
    </citation>
    <scope>NUCLEOTIDE SEQUENCE</scope>
    <source>
        <strain evidence="3">ASW11-118</strain>
    </source>
</reference>
<accession>A0A9X2JR36</accession>
<dbReference type="EMBL" id="JAMYXC010000255">
    <property type="protein sequence ID" value="MCP1170010.1"/>
    <property type="molecule type" value="Genomic_DNA"/>
</dbReference>
<evidence type="ECO:0000313" key="3">
    <source>
        <dbReference type="EMBL" id="MCP1170010.1"/>
    </source>
</evidence>
<dbReference type="PANTHER" id="PTHR30386:SF19">
    <property type="entry name" value="MULTIDRUG EXPORT PROTEIN EMRA-RELATED"/>
    <property type="match status" value="1"/>
</dbReference>
<dbReference type="RefSeq" id="WP_253334208.1">
    <property type="nucleotide sequence ID" value="NZ_JAMYXC010000255.1"/>
</dbReference>
<dbReference type="InterPro" id="IPR050739">
    <property type="entry name" value="MFP"/>
</dbReference>
<evidence type="ECO:0000256" key="2">
    <source>
        <dbReference type="SAM" id="Coils"/>
    </source>
</evidence>
<dbReference type="GO" id="GO:0030313">
    <property type="term" value="C:cell envelope"/>
    <property type="evidence" value="ECO:0007669"/>
    <property type="project" value="UniProtKB-SubCell"/>
</dbReference>
<name>A0A9X2JR36_9RHOB</name>
<keyword evidence="4" id="KW-1185">Reference proteome</keyword>
<gene>
    <name evidence="3" type="ORF">NHG85_16000</name>
</gene>
<dbReference type="Proteomes" id="UP001139477">
    <property type="component" value="Unassembled WGS sequence"/>
</dbReference>
<evidence type="ECO:0000256" key="1">
    <source>
        <dbReference type="ARBA" id="ARBA00004196"/>
    </source>
</evidence>
<protein>
    <submittedName>
        <fullName evidence="3">HlyD family efflux transporter periplasmic adaptor subunit</fullName>
    </submittedName>
</protein>
<keyword evidence="2" id="KW-0175">Coiled coil</keyword>
<sequence length="404" mass="44461">MRFTRLFIGLLLVLVSIWVIVGEQMGGASANAMVNARLATLRAPIAGKVTMPDLALGATVRRSEELASVSDSRVDRIRLNDLVLEQRDARIERDRLRDVITETRNMATTISVRAARFERSNIRQAEIRLNHALERLALLEERARESSRARVAALEPPLAIEDPVRRARPDTGLAPNLPRDVPSDLALAVEWAREEVGVRRSALSAARDGVFVANDYSDSPYAGQRLAELRARLDGFEAAYRAQLSQISALDKRIVEERISVNHLTEAPLISMLDGRLWEVLAGHGERVERGQDILRLLDCGNVIVTASVSESVYNRLKPGDAARFRLSGTGEVFHATVERLAGAGAATIYRNLAVAPGPKHLERYDVAVSVPGLSDSEAGYCPVGRTGRVFFEGRPLDRLRGLL</sequence>
<dbReference type="Gene3D" id="2.40.30.170">
    <property type="match status" value="1"/>
</dbReference>
<comment type="subcellular location">
    <subcellularLocation>
        <location evidence="1">Cell envelope</location>
    </subcellularLocation>
</comment>
<organism evidence="3 4">
    <name type="scientific">Limimaricola litoreus</name>
    <dbReference type="NCBI Taxonomy" id="2955316"/>
    <lineage>
        <taxon>Bacteria</taxon>
        <taxon>Pseudomonadati</taxon>
        <taxon>Pseudomonadota</taxon>
        <taxon>Alphaproteobacteria</taxon>
        <taxon>Rhodobacterales</taxon>
        <taxon>Paracoccaceae</taxon>
        <taxon>Limimaricola</taxon>
    </lineage>
</organism>
<proteinExistence type="predicted"/>
<dbReference type="PANTHER" id="PTHR30386">
    <property type="entry name" value="MEMBRANE FUSION SUBUNIT OF EMRAB-TOLC MULTIDRUG EFFLUX PUMP"/>
    <property type="match status" value="1"/>
</dbReference>
<comment type="caution">
    <text evidence="3">The sequence shown here is derived from an EMBL/GenBank/DDBJ whole genome shotgun (WGS) entry which is preliminary data.</text>
</comment>
<evidence type="ECO:0000313" key="4">
    <source>
        <dbReference type="Proteomes" id="UP001139477"/>
    </source>
</evidence>